<keyword evidence="4" id="KW-0472">Membrane</keyword>
<organism evidence="6 7">
    <name type="scientific">Kordia aestuariivivens</name>
    <dbReference type="NCBI Taxonomy" id="2759037"/>
    <lineage>
        <taxon>Bacteria</taxon>
        <taxon>Pseudomonadati</taxon>
        <taxon>Bacteroidota</taxon>
        <taxon>Flavobacteriia</taxon>
        <taxon>Flavobacteriales</taxon>
        <taxon>Flavobacteriaceae</taxon>
        <taxon>Kordia</taxon>
    </lineage>
</organism>
<evidence type="ECO:0000256" key="3">
    <source>
        <dbReference type="ARBA" id="ARBA00023163"/>
    </source>
</evidence>
<keyword evidence="1" id="KW-0805">Transcription regulation</keyword>
<protein>
    <submittedName>
        <fullName evidence="6">Helix-turn-helix transcriptional regulator</fullName>
    </submittedName>
</protein>
<feature type="domain" description="HTH araC/xylS-type" evidence="5">
    <location>
        <begin position="412"/>
        <end position="516"/>
    </location>
</feature>
<dbReference type="InterPro" id="IPR009057">
    <property type="entry name" value="Homeodomain-like_sf"/>
</dbReference>
<comment type="caution">
    <text evidence="6">The sequence shown here is derived from an EMBL/GenBank/DDBJ whole genome shotgun (WGS) entry which is preliminary data.</text>
</comment>
<dbReference type="Pfam" id="PF12833">
    <property type="entry name" value="HTH_18"/>
    <property type="match status" value="1"/>
</dbReference>
<evidence type="ECO:0000313" key="6">
    <source>
        <dbReference type="EMBL" id="MBC8753157.1"/>
    </source>
</evidence>
<evidence type="ECO:0000256" key="2">
    <source>
        <dbReference type="ARBA" id="ARBA00023125"/>
    </source>
</evidence>
<accession>A0ABR7Q3R7</accession>
<sequence>MEFYKKAIANQDVKATYNAAHINAIIYNVLDQKDSAYYFVDISIAKAKDANDQQHYVNSLHLKGNIYYDADLYDKASGVLAEVYKLVEKGNNVQKLADIRHSIALVKKQVGLPKQAIELTKENLELYDKGTLDKESQSIKYINTLLNLSSIYLHLAESFFEDEPQYLDSVEIYNTIGLEKSIALNDLQGHSIFLTIEGIVHQKRGNLQDAFTDFIAAEKQIKDLGFYNQLSVLYQYEGKNFFLQNDYDNAIKYLLKVDSIVANSNTSSPSVQETYILLANCYEKKNDRENAVKYFKIFEEKDAKNDLLIRKTTENLYRQYDIPSLKSKIEKYRNESQKEQLKSQTLMYVCLFLILLSIISFWYYKKRERIQKKRFNTVLEELKEIELSQNSIAEKSRQSYTITDENIQKILDGLAKFEKKQLYLQKKCTLNYVAKKINTNSTYLSKTLQSHKQKKFVQYITDLRLNYALTQLKNEPRFRAYDIKSIAAELGFNTAESFSKAFKRRTGFYPSFYINSLNSLKENEINI</sequence>
<dbReference type="InterPro" id="IPR011990">
    <property type="entry name" value="TPR-like_helical_dom_sf"/>
</dbReference>
<keyword evidence="7" id="KW-1185">Reference proteome</keyword>
<evidence type="ECO:0000259" key="5">
    <source>
        <dbReference type="PROSITE" id="PS01124"/>
    </source>
</evidence>
<evidence type="ECO:0000256" key="4">
    <source>
        <dbReference type="SAM" id="Phobius"/>
    </source>
</evidence>
<dbReference type="EMBL" id="JACGWS010000001">
    <property type="protein sequence ID" value="MBC8753157.1"/>
    <property type="molecule type" value="Genomic_DNA"/>
</dbReference>
<dbReference type="Proteomes" id="UP000619238">
    <property type="component" value="Unassembled WGS sequence"/>
</dbReference>
<dbReference type="InterPro" id="IPR018060">
    <property type="entry name" value="HTH_AraC"/>
</dbReference>
<keyword evidence="2" id="KW-0238">DNA-binding</keyword>
<keyword evidence="4" id="KW-1133">Transmembrane helix</keyword>
<gene>
    <name evidence="6" type="ORF">H2O64_00645</name>
</gene>
<keyword evidence="3" id="KW-0804">Transcription</keyword>
<keyword evidence="4" id="KW-0812">Transmembrane</keyword>
<evidence type="ECO:0000256" key="1">
    <source>
        <dbReference type="ARBA" id="ARBA00023015"/>
    </source>
</evidence>
<dbReference type="PANTHER" id="PTHR43280:SF2">
    <property type="entry name" value="HTH-TYPE TRANSCRIPTIONAL REGULATOR EXSA"/>
    <property type="match status" value="1"/>
</dbReference>
<evidence type="ECO:0000313" key="7">
    <source>
        <dbReference type="Proteomes" id="UP000619238"/>
    </source>
</evidence>
<proteinExistence type="predicted"/>
<dbReference type="Gene3D" id="1.25.40.10">
    <property type="entry name" value="Tetratricopeptide repeat domain"/>
    <property type="match status" value="2"/>
</dbReference>
<dbReference type="SMART" id="SM00342">
    <property type="entry name" value="HTH_ARAC"/>
    <property type="match status" value="1"/>
</dbReference>
<dbReference type="SUPFAM" id="SSF48452">
    <property type="entry name" value="TPR-like"/>
    <property type="match status" value="2"/>
</dbReference>
<dbReference type="Gene3D" id="1.10.10.60">
    <property type="entry name" value="Homeodomain-like"/>
    <property type="match status" value="2"/>
</dbReference>
<reference evidence="6 7" key="1">
    <citation type="submission" date="2020-07" db="EMBL/GenBank/DDBJ databases">
        <title>Description of Kordia aestuariivivens sp. nov., isolated from a tidal flat.</title>
        <authorList>
            <person name="Park S."/>
            <person name="Yoon J.-H."/>
        </authorList>
    </citation>
    <scope>NUCLEOTIDE SEQUENCE [LARGE SCALE GENOMIC DNA]</scope>
    <source>
        <strain evidence="6 7">YSTF-M3</strain>
    </source>
</reference>
<dbReference type="RefSeq" id="WP_187560202.1">
    <property type="nucleotide sequence ID" value="NZ_JACGWS010000001.1"/>
</dbReference>
<dbReference type="SUPFAM" id="SSF46689">
    <property type="entry name" value="Homeodomain-like"/>
    <property type="match status" value="1"/>
</dbReference>
<dbReference type="PROSITE" id="PS01124">
    <property type="entry name" value="HTH_ARAC_FAMILY_2"/>
    <property type="match status" value="1"/>
</dbReference>
<name>A0ABR7Q3R7_9FLAO</name>
<feature type="transmembrane region" description="Helical" evidence="4">
    <location>
        <begin position="346"/>
        <end position="364"/>
    </location>
</feature>
<dbReference type="PANTHER" id="PTHR43280">
    <property type="entry name" value="ARAC-FAMILY TRANSCRIPTIONAL REGULATOR"/>
    <property type="match status" value="1"/>
</dbReference>